<keyword evidence="2" id="KW-0808">Transferase</keyword>
<evidence type="ECO:0000313" key="3">
    <source>
        <dbReference type="Proteomes" id="UP000034181"/>
    </source>
</evidence>
<dbReference type="Pfam" id="PF05050">
    <property type="entry name" value="Methyltransf_21"/>
    <property type="match status" value="1"/>
</dbReference>
<dbReference type="GO" id="GO:0008168">
    <property type="term" value="F:methyltransferase activity"/>
    <property type="evidence" value="ECO:0007669"/>
    <property type="project" value="UniProtKB-KW"/>
</dbReference>
<dbReference type="PATRIC" id="fig|1618569.3.peg.52"/>
<organism evidence="2 3">
    <name type="scientific">Candidatus Woesebacteria bacterium GW2011_GWB1_38_5b</name>
    <dbReference type="NCBI Taxonomy" id="1618569"/>
    <lineage>
        <taxon>Bacteria</taxon>
        <taxon>Candidatus Woeseibacteriota</taxon>
    </lineage>
</organism>
<dbReference type="AlphaFoldDB" id="A0A0G0K899"/>
<name>A0A0G0K899_9BACT</name>
<dbReference type="GO" id="GO:0032259">
    <property type="term" value="P:methylation"/>
    <property type="evidence" value="ECO:0007669"/>
    <property type="project" value="UniProtKB-KW"/>
</dbReference>
<comment type="caution">
    <text evidence="2">The sequence shown here is derived from an EMBL/GenBank/DDBJ whole genome shotgun (WGS) entry which is preliminary data.</text>
</comment>
<evidence type="ECO:0000259" key="1">
    <source>
        <dbReference type="Pfam" id="PF05050"/>
    </source>
</evidence>
<evidence type="ECO:0000313" key="2">
    <source>
        <dbReference type="EMBL" id="KKQ75893.1"/>
    </source>
</evidence>
<sequence length="244" mass="28005">MQGRDLLLGILRTLYYKFYLRVRWLPSFNPIMGIYGVKIGEVEISFNDPPFYDIEYGLLDYINNLSPNNSHCFVDAGSFIGTEAIYFAKLSPQNYVVALEPDPNNYKKLVTNIALNKLSNVLCINAGLWNSLKGIKFAPNKGEMSSISFTNDRKSIHIKTVTLDSLYQRTGRKIDYVKMDIEGAEIEALQGGLRCIRKCHPKFIIASYHIRNGRQTRDRVERILKKHYSHVESKQTKQLVTIAY</sequence>
<reference evidence="2 3" key="1">
    <citation type="journal article" date="2015" name="Nature">
        <title>rRNA introns, odd ribosomes, and small enigmatic genomes across a large radiation of phyla.</title>
        <authorList>
            <person name="Brown C.T."/>
            <person name="Hug L.A."/>
            <person name="Thomas B.C."/>
            <person name="Sharon I."/>
            <person name="Castelle C.J."/>
            <person name="Singh A."/>
            <person name="Wilkins M.J."/>
            <person name="Williams K.H."/>
            <person name="Banfield J.F."/>
        </authorList>
    </citation>
    <scope>NUCLEOTIDE SEQUENCE [LARGE SCALE GENOMIC DNA]</scope>
</reference>
<dbReference type="PANTHER" id="PTHR34203">
    <property type="entry name" value="METHYLTRANSFERASE, FKBM FAMILY PROTEIN"/>
    <property type="match status" value="1"/>
</dbReference>
<feature type="domain" description="Methyltransferase FkbM" evidence="1">
    <location>
        <begin position="75"/>
        <end position="222"/>
    </location>
</feature>
<dbReference type="InterPro" id="IPR052514">
    <property type="entry name" value="SAM-dependent_MTase"/>
</dbReference>
<dbReference type="EMBL" id="LBUZ01000002">
    <property type="protein sequence ID" value="KKQ75893.1"/>
    <property type="molecule type" value="Genomic_DNA"/>
</dbReference>
<gene>
    <name evidence="2" type="ORF">US96_C0002G0006</name>
</gene>
<dbReference type="Proteomes" id="UP000034181">
    <property type="component" value="Unassembled WGS sequence"/>
</dbReference>
<protein>
    <submittedName>
        <fullName evidence="2">Methyltransferase, FkbM family domain protein</fullName>
    </submittedName>
</protein>
<proteinExistence type="predicted"/>
<keyword evidence="2" id="KW-0489">Methyltransferase</keyword>
<dbReference type="SUPFAM" id="SSF53335">
    <property type="entry name" value="S-adenosyl-L-methionine-dependent methyltransferases"/>
    <property type="match status" value="1"/>
</dbReference>
<dbReference type="NCBIfam" id="TIGR01444">
    <property type="entry name" value="fkbM_fam"/>
    <property type="match status" value="1"/>
</dbReference>
<dbReference type="InterPro" id="IPR029063">
    <property type="entry name" value="SAM-dependent_MTases_sf"/>
</dbReference>
<dbReference type="PANTHER" id="PTHR34203:SF15">
    <property type="entry name" value="SLL1173 PROTEIN"/>
    <property type="match status" value="1"/>
</dbReference>
<accession>A0A0G0K899</accession>
<dbReference type="Gene3D" id="3.40.50.150">
    <property type="entry name" value="Vaccinia Virus protein VP39"/>
    <property type="match status" value="1"/>
</dbReference>
<dbReference type="InterPro" id="IPR006342">
    <property type="entry name" value="FkbM_mtfrase"/>
</dbReference>